<reference evidence="8" key="2">
    <citation type="journal article" date="2021" name="PeerJ">
        <title>Extensive microbial diversity within the chicken gut microbiome revealed by metagenomics and culture.</title>
        <authorList>
            <person name="Gilroy R."/>
            <person name="Ravi A."/>
            <person name="Getino M."/>
            <person name="Pursley I."/>
            <person name="Horton D.L."/>
            <person name="Alikhan N.F."/>
            <person name="Baker D."/>
            <person name="Gharbi K."/>
            <person name="Hall N."/>
            <person name="Watson M."/>
            <person name="Adriaenssens E.M."/>
            <person name="Foster-Nyarko E."/>
            <person name="Jarju S."/>
            <person name="Secka A."/>
            <person name="Antonio M."/>
            <person name="Oren A."/>
            <person name="Chaudhuri R.R."/>
            <person name="La Ragione R."/>
            <person name="Hildebrand F."/>
            <person name="Pallen M.J."/>
        </authorList>
    </citation>
    <scope>NUCLEOTIDE SEQUENCE</scope>
    <source>
        <strain evidence="8">CHK33-4379</strain>
    </source>
</reference>
<dbReference type="Pfam" id="PF10035">
    <property type="entry name" value="DUF2179"/>
    <property type="match status" value="1"/>
</dbReference>
<dbReference type="PANTHER" id="PTHR33545:SF5">
    <property type="entry name" value="UPF0750 MEMBRANE PROTEIN YITT"/>
    <property type="match status" value="1"/>
</dbReference>
<organism evidence="8 9">
    <name type="scientific">Candidatus Faeciplasma pullistercoris</name>
    <dbReference type="NCBI Taxonomy" id="2840800"/>
    <lineage>
        <taxon>Bacteria</taxon>
        <taxon>Bacillati</taxon>
        <taxon>Bacillota</taxon>
        <taxon>Clostridia</taxon>
        <taxon>Eubacteriales</taxon>
        <taxon>Oscillospiraceae</taxon>
        <taxon>Oscillospiraceae incertae sedis</taxon>
        <taxon>Candidatus Faeciplasma</taxon>
    </lineage>
</organism>
<feature type="transmembrane region" description="Helical" evidence="6">
    <location>
        <begin position="75"/>
        <end position="96"/>
    </location>
</feature>
<protein>
    <submittedName>
        <fullName evidence="8">YitT family protein</fullName>
    </submittedName>
</protein>
<evidence type="ECO:0000256" key="5">
    <source>
        <dbReference type="ARBA" id="ARBA00023136"/>
    </source>
</evidence>
<feature type="transmembrane region" description="Helical" evidence="6">
    <location>
        <begin position="108"/>
        <end position="128"/>
    </location>
</feature>
<keyword evidence="2" id="KW-1003">Cell membrane</keyword>
<dbReference type="InterPro" id="IPR015867">
    <property type="entry name" value="N-reg_PII/ATP_PRibTrfase_C"/>
</dbReference>
<dbReference type="AlphaFoldDB" id="A0A9D1GSW3"/>
<evidence type="ECO:0000313" key="8">
    <source>
        <dbReference type="EMBL" id="HIT58128.1"/>
    </source>
</evidence>
<keyword evidence="3 6" id="KW-0812">Transmembrane</keyword>
<dbReference type="PANTHER" id="PTHR33545">
    <property type="entry name" value="UPF0750 MEMBRANE PROTEIN YITT-RELATED"/>
    <property type="match status" value="1"/>
</dbReference>
<reference evidence="8" key="1">
    <citation type="submission" date="2020-10" db="EMBL/GenBank/DDBJ databases">
        <authorList>
            <person name="Gilroy R."/>
        </authorList>
    </citation>
    <scope>NUCLEOTIDE SEQUENCE</scope>
    <source>
        <strain evidence="8">CHK33-4379</strain>
    </source>
</reference>
<gene>
    <name evidence="8" type="ORF">IAC39_00155</name>
</gene>
<keyword evidence="4 6" id="KW-1133">Transmembrane helix</keyword>
<feature type="transmembrane region" description="Helical" evidence="6">
    <location>
        <begin position="12"/>
        <end position="30"/>
    </location>
</feature>
<evidence type="ECO:0000256" key="3">
    <source>
        <dbReference type="ARBA" id="ARBA00022692"/>
    </source>
</evidence>
<accession>A0A9D1GSW3</accession>
<dbReference type="InterPro" id="IPR051461">
    <property type="entry name" value="UPF0750_membrane"/>
</dbReference>
<evidence type="ECO:0000256" key="6">
    <source>
        <dbReference type="SAM" id="Phobius"/>
    </source>
</evidence>
<dbReference type="GO" id="GO:0005886">
    <property type="term" value="C:plasma membrane"/>
    <property type="evidence" value="ECO:0007669"/>
    <property type="project" value="UniProtKB-SubCell"/>
</dbReference>
<name>A0A9D1GSW3_9FIRM</name>
<dbReference type="EMBL" id="DVLL01000001">
    <property type="protein sequence ID" value="HIT58128.1"/>
    <property type="molecule type" value="Genomic_DNA"/>
</dbReference>
<evidence type="ECO:0000256" key="1">
    <source>
        <dbReference type="ARBA" id="ARBA00004651"/>
    </source>
</evidence>
<dbReference type="Proteomes" id="UP000824136">
    <property type="component" value="Unassembled WGS sequence"/>
</dbReference>
<comment type="subcellular location">
    <subcellularLocation>
        <location evidence="1">Cell membrane</location>
        <topology evidence="1">Multi-pass membrane protein</topology>
    </subcellularLocation>
</comment>
<evidence type="ECO:0000259" key="7">
    <source>
        <dbReference type="Pfam" id="PF10035"/>
    </source>
</evidence>
<dbReference type="Pfam" id="PF02588">
    <property type="entry name" value="YitT_membrane"/>
    <property type="match status" value="1"/>
</dbReference>
<evidence type="ECO:0000313" key="9">
    <source>
        <dbReference type="Proteomes" id="UP000824136"/>
    </source>
</evidence>
<feature type="transmembrane region" description="Helical" evidence="6">
    <location>
        <begin position="149"/>
        <end position="171"/>
    </location>
</feature>
<comment type="caution">
    <text evidence="8">The sequence shown here is derived from an EMBL/GenBank/DDBJ whole genome shotgun (WGS) entry which is preliminary data.</text>
</comment>
<dbReference type="InterPro" id="IPR003740">
    <property type="entry name" value="YitT"/>
</dbReference>
<feature type="domain" description="DUF2179" evidence="7">
    <location>
        <begin position="225"/>
        <end position="278"/>
    </location>
</feature>
<keyword evidence="5 6" id="KW-0472">Membrane</keyword>
<dbReference type="CDD" id="cd16380">
    <property type="entry name" value="YitT_C"/>
    <property type="match status" value="1"/>
</dbReference>
<evidence type="ECO:0000256" key="2">
    <source>
        <dbReference type="ARBA" id="ARBA00022475"/>
    </source>
</evidence>
<evidence type="ECO:0000256" key="4">
    <source>
        <dbReference type="ARBA" id="ARBA00022989"/>
    </source>
</evidence>
<proteinExistence type="predicted"/>
<dbReference type="PIRSF" id="PIRSF006483">
    <property type="entry name" value="Membrane_protein_YitT"/>
    <property type="match status" value="1"/>
</dbReference>
<feature type="transmembrane region" description="Helical" evidence="6">
    <location>
        <begin position="177"/>
        <end position="195"/>
    </location>
</feature>
<feature type="transmembrane region" description="Helical" evidence="6">
    <location>
        <begin position="42"/>
        <end position="63"/>
    </location>
</feature>
<dbReference type="InterPro" id="IPR019264">
    <property type="entry name" value="DUF2179"/>
</dbReference>
<dbReference type="Gene3D" id="3.30.70.120">
    <property type="match status" value="1"/>
</dbReference>
<sequence length="289" mass="30826">MKNDIKRILWDYALISIGSIIFAIAIGLFLDPNGIVPGGFTGIAMIIGHFFPGLKTGTVVLILNVPIIALGIWKFGFKFLFSTIYSIVLSSLLMNFLEARFDPLTTDPLLSCVAGGCLMAVGLELVLLHGATTGGTDIIVKLLRLKFRGLSTGTMFFAVDGIVVLCAAVVSGNIDDGLYAALCIIVSATVIDRIMNGSNEAKMIILVSDKHEEITGRLMTELDAGVTLLNGTGAYSGQDKRVVLCVIKKSLVSKALRLIKNVDSSSFAIITTANEVFGEGYKLHGESGF</sequence>